<comment type="caution">
    <text evidence="2">The sequence shown here is derived from an EMBL/GenBank/DDBJ whole genome shotgun (WGS) entry which is preliminary data.</text>
</comment>
<dbReference type="EMBL" id="JACVDC010000070">
    <property type="protein sequence ID" value="MBC9797725.1"/>
    <property type="molecule type" value="Genomic_DNA"/>
</dbReference>
<reference evidence="2 3" key="1">
    <citation type="submission" date="2020-09" db="EMBL/GenBank/DDBJ databases">
        <title>Sinomicrobium weinanense sp. nov., a halophilic bacteria isolated from saline-alkali soil.</title>
        <authorList>
            <person name="Wu P."/>
            <person name="Ren H."/>
            <person name="Mei Y."/>
            <person name="Liang Y."/>
            <person name="Chen Z."/>
        </authorList>
    </citation>
    <scope>NUCLEOTIDE SEQUENCE [LARGE SCALE GENOMIC DNA]</scope>
    <source>
        <strain evidence="2 3">FJxs</strain>
    </source>
</reference>
<keyword evidence="3" id="KW-1185">Reference proteome</keyword>
<keyword evidence="1" id="KW-1133">Transmembrane helix</keyword>
<name>A0A926Q599_9FLAO</name>
<dbReference type="RefSeq" id="WP_187966855.1">
    <property type="nucleotide sequence ID" value="NZ_JACVDC010000070.1"/>
</dbReference>
<evidence type="ECO:0000313" key="3">
    <source>
        <dbReference type="Proteomes" id="UP000653730"/>
    </source>
</evidence>
<keyword evidence="1" id="KW-0472">Membrane</keyword>
<proteinExistence type="predicted"/>
<dbReference type="Proteomes" id="UP000653730">
    <property type="component" value="Unassembled WGS sequence"/>
</dbReference>
<organism evidence="2 3">
    <name type="scientific">Sinomicrobium weinanense</name>
    <dbReference type="NCBI Taxonomy" id="2842200"/>
    <lineage>
        <taxon>Bacteria</taxon>
        <taxon>Pseudomonadati</taxon>
        <taxon>Bacteroidota</taxon>
        <taxon>Flavobacteriia</taxon>
        <taxon>Flavobacteriales</taxon>
        <taxon>Flavobacteriaceae</taxon>
        <taxon>Sinomicrobium</taxon>
    </lineage>
</organism>
<dbReference type="AlphaFoldDB" id="A0A926Q599"/>
<feature type="transmembrane region" description="Helical" evidence="1">
    <location>
        <begin position="91"/>
        <end position="113"/>
    </location>
</feature>
<sequence>MSSYLPEKVYTVCTFNSATNYGKLLTNSDRRSKFTVRFKGQDKPLLTEADRKLDGQFSCKTGWSSGFGSIAFGGGIMAGMLMAATVATIPVAGWIVGGAIALACVGIGLFQLFQPKPTCSEMISFDESSWINPHAFVTFDSHAAVTKRSMISCKEGGFLLPFISESAAAEAASDIGWMNRGEIALSTVTSFIGGMAVGFTGGTAGGAGAAASKITQSVLYGTGFSLVVMQPLIALQQHSIREGYDNNNNPYYDNMTGEVSIWPPTLPLPTPLGTGVDVTDNATQMAGQIDTWDSMAGSVPGPAGPAIGMFDDINMPETTSTWNLKTPFDRFGKILDHSIKQRENLLKVSGSAQEIARLSAQIADIDKALQRARVTGSFAGKKNPYGRKVLKAIQRGAYGPEAQRIFSNRSEDGKKQKRVKGAKREKLYQNTRDVLQRNQQNQRNALRQHQSAYNNNRTNIRTHSRMAGISITGLALPFVTNYFSEKTMQIAADAAMADMGHGISIVAKQH</sequence>
<evidence type="ECO:0000256" key="1">
    <source>
        <dbReference type="SAM" id="Phobius"/>
    </source>
</evidence>
<keyword evidence="1" id="KW-0812">Transmembrane</keyword>
<feature type="transmembrane region" description="Helical" evidence="1">
    <location>
        <begin position="63"/>
        <end position="84"/>
    </location>
</feature>
<evidence type="ECO:0008006" key="4">
    <source>
        <dbReference type="Google" id="ProtNLM"/>
    </source>
</evidence>
<gene>
    <name evidence="2" type="ORF">IBL28_17270</name>
</gene>
<protein>
    <recommendedName>
        <fullName evidence="4">DUF4280 domain-containing protein</fullName>
    </recommendedName>
</protein>
<accession>A0A926Q599</accession>
<evidence type="ECO:0000313" key="2">
    <source>
        <dbReference type="EMBL" id="MBC9797725.1"/>
    </source>
</evidence>